<keyword evidence="3 7" id="KW-0813">Transport</keyword>
<dbReference type="GO" id="GO:0006886">
    <property type="term" value="P:intracellular protein transport"/>
    <property type="evidence" value="ECO:0007669"/>
    <property type="project" value="UniProtKB-UniRule"/>
</dbReference>
<dbReference type="PRINTS" id="PR00448">
    <property type="entry name" value="NSFATTACHMNT"/>
</dbReference>
<evidence type="ECO:0000256" key="7">
    <source>
        <dbReference type="RuleBase" id="RU367013"/>
    </source>
</evidence>
<sequence>MSEEQARNLLAEAGKLAKPGMLGFGGRKYDEAADVCKKAANIYKMLKKGSEAGDAFVKAADFYLLCGSKHEAATCYIDAANCHRKTSAAGAVQCLSKAVAFYAEEGRWSMAARQQKEIAEIYEKELDLDNAIEAYQKAADFYEGENSVQSANQCLLQVGLFSAQKEKYERAIKIFDQLATTCLDNNLTKWNFRDHALRATLCHLCNTDIVAANRALEKYSGLEPAFATSRECKMLDSIIKAVEGHDAESFTNSVADYDSANKLDAWKSSILLRIKNSIKGGEEAQLT</sequence>
<keyword evidence="6 7" id="KW-0472">Membrane</keyword>
<evidence type="ECO:0000256" key="4">
    <source>
        <dbReference type="ARBA" id="ARBA00022892"/>
    </source>
</evidence>
<dbReference type="EMBL" id="AK366878">
    <property type="protein sequence ID" value="BAJ98081.1"/>
    <property type="molecule type" value="mRNA"/>
</dbReference>
<proteinExistence type="evidence at transcript level"/>
<keyword evidence="4 7" id="KW-0931">ER-Golgi transport</keyword>
<dbReference type="PANTHER" id="PTHR13768">
    <property type="entry name" value="SOLUBLE NSF ATTACHMENT PROTEIN SNAP"/>
    <property type="match status" value="1"/>
</dbReference>
<evidence type="ECO:0000256" key="6">
    <source>
        <dbReference type="ARBA" id="ARBA00023136"/>
    </source>
</evidence>
<dbReference type="PANTHER" id="PTHR13768:SF8">
    <property type="entry name" value="ALPHA-SOLUBLE NSF ATTACHMENT PROTEIN"/>
    <property type="match status" value="1"/>
</dbReference>
<comment type="function">
    <text evidence="7">Required for vesicular transport between the endoplasmic reticulum and the Golgi apparatus.</text>
</comment>
<evidence type="ECO:0000256" key="2">
    <source>
        <dbReference type="ARBA" id="ARBA00010050"/>
    </source>
</evidence>
<name>F2DSL0_HORVV</name>
<comment type="similarity">
    <text evidence="2 7">Belongs to the SNAP family.</text>
</comment>
<dbReference type="CDD" id="cd15832">
    <property type="entry name" value="SNAP"/>
    <property type="match status" value="1"/>
</dbReference>
<dbReference type="FunFam" id="1.25.40.10:FF:000049">
    <property type="entry name" value="Alpha-soluble NSF attachment protein-like"/>
    <property type="match status" value="1"/>
</dbReference>
<comment type="subcellular location">
    <subcellularLocation>
        <location evidence="1 7">Membrane</location>
        <topology evidence="1 7">Peripheral membrane protein</topology>
    </subcellularLocation>
</comment>
<reference evidence="8" key="1">
    <citation type="journal article" date="2011" name="Plant Physiol.">
        <title>Comprehensive sequence analysis of 24,783 barley full-length cDNAs derived from 12 clone libraries.</title>
        <authorList>
            <person name="Matsumoto T."/>
            <person name="Tanaka T."/>
            <person name="Sakai H."/>
            <person name="Amano N."/>
            <person name="Kanamori H."/>
            <person name="Kurita K."/>
            <person name="Kikuta A."/>
            <person name="Kamiya K."/>
            <person name="Yamamoto M."/>
            <person name="Ikawa H."/>
            <person name="Fujii N."/>
            <person name="Hori K."/>
            <person name="Itoh T."/>
            <person name="Sato K."/>
        </authorList>
    </citation>
    <scope>NUCLEOTIDE SEQUENCE</scope>
    <source>
        <tissue evidence="8">Shoot and root</tissue>
    </source>
</reference>
<dbReference type="GO" id="GO:0016192">
    <property type="term" value="P:vesicle-mediated transport"/>
    <property type="evidence" value="ECO:0007669"/>
    <property type="project" value="UniProtKB-KW"/>
</dbReference>
<dbReference type="SUPFAM" id="SSF48452">
    <property type="entry name" value="TPR-like"/>
    <property type="match status" value="1"/>
</dbReference>
<dbReference type="GO" id="GO:0005483">
    <property type="term" value="F:soluble NSF attachment protein activity"/>
    <property type="evidence" value="ECO:0007669"/>
    <property type="project" value="UniProtKB-ARBA"/>
</dbReference>
<evidence type="ECO:0000256" key="1">
    <source>
        <dbReference type="ARBA" id="ARBA00004170"/>
    </source>
</evidence>
<organism evidence="8">
    <name type="scientific">Hordeum vulgare subsp. vulgare</name>
    <name type="common">Domesticated barley</name>
    <dbReference type="NCBI Taxonomy" id="112509"/>
    <lineage>
        <taxon>Eukaryota</taxon>
        <taxon>Viridiplantae</taxon>
        <taxon>Streptophyta</taxon>
        <taxon>Embryophyta</taxon>
        <taxon>Tracheophyta</taxon>
        <taxon>Spermatophyta</taxon>
        <taxon>Magnoliopsida</taxon>
        <taxon>Liliopsida</taxon>
        <taxon>Poales</taxon>
        <taxon>Poaceae</taxon>
        <taxon>BOP clade</taxon>
        <taxon>Pooideae</taxon>
        <taxon>Triticodae</taxon>
        <taxon>Triticeae</taxon>
        <taxon>Hordeinae</taxon>
        <taxon>Hordeum</taxon>
    </lineage>
</organism>
<evidence type="ECO:0000256" key="5">
    <source>
        <dbReference type="ARBA" id="ARBA00022927"/>
    </source>
</evidence>
<dbReference type="InterPro" id="IPR011990">
    <property type="entry name" value="TPR-like_helical_dom_sf"/>
</dbReference>
<evidence type="ECO:0000313" key="8">
    <source>
        <dbReference type="EMBL" id="BAJ98081.1"/>
    </source>
</evidence>
<protein>
    <submittedName>
        <fullName evidence="8">Predicted protein</fullName>
    </submittedName>
</protein>
<keyword evidence="5 7" id="KW-0653">Protein transport</keyword>
<dbReference type="AlphaFoldDB" id="F2DSL0"/>
<dbReference type="InterPro" id="IPR000744">
    <property type="entry name" value="NSF_attach"/>
</dbReference>
<dbReference type="GO" id="GO:0016020">
    <property type="term" value="C:membrane"/>
    <property type="evidence" value="ECO:0007669"/>
    <property type="project" value="UniProtKB-SubCell"/>
</dbReference>
<dbReference type="Pfam" id="PF14938">
    <property type="entry name" value="SNAP"/>
    <property type="match status" value="1"/>
</dbReference>
<accession>F2DSL0</accession>
<dbReference type="Gene3D" id="1.25.40.10">
    <property type="entry name" value="Tetratricopeptide repeat domain"/>
    <property type="match status" value="1"/>
</dbReference>
<evidence type="ECO:0000256" key="3">
    <source>
        <dbReference type="ARBA" id="ARBA00022448"/>
    </source>
</evidence>